<dbReference type="SUPFAM" id="SSF52283">
    <property type="entry name" value="Formate/glycerate dehydrogenase catalytic domain-like"/>
    <property type="match status" value="1"/>
</dbReference>
<comment type="caution">
    <text evidence="7">The sequence shown here is derived from an EMBL/GenBank/DDBJ whole genome shotgun (WGS) entry which is preliminary data.</text>
</comment>
<accession>A0ABV7S5F2</accession>
<evidence type="ECO:0000313" key="7">
    <source>
        <dbReference type="EMBL" id="MFC3572008.1"/>
    </source>
</evidence>
<dbReference type="SUPFAM" id="SSF51735">
    <property type="entry name" value="NAD(P)-binding Rossmann-fold domains"/>
    <property type="match status" value="1"/>
</dbReference>
<reference evidence="8" key="1">
    <citation type="journal article" date="2019" name="Int. J. Syst. Evol. Microbiol.">
        <title>The Global Catalogue of Microorganisms (GCM) 10K type strain sequencing project: providing services to taxonomists for standard genome sequencing and annotation.</title>
        <authorList>
            <consortium name="The Broad Institute Genomics Platform"/>
            <consortium name="The Broad Institute Genome Sequencing Center for Infectious Disease"/>
            <person name="Wu L."/>
            <person name="Ma J."/>
        </authorList>
    </citation>
    <scope>NUCLEOTIDE SEQUENCE [LARGE SCALE GENOMIC DNA]</scope>
    <source>
        <strain evidence="8">CGMCC 4.7035</strain>
    </source>
</reference>
<evidence type="ECO:0000259" key="5">
    <source>
        <dbReference type="Pfam" id="PF00389"/>
    </source>
</evidence>
<dbReference type="RefSeq" id="WP_310771570.1">
    <property type="nucleotide sequence ID" value="NZ_JBHRWR010000002.1"/>
</dbReference>
<dbReference type="CDD" id="cd12169">
    <property type="entry name" value="PGDH_like_1"/>
    <property type="match status" value="1"/>
</dbReference>
<gene>
    <name evidence="7" type="ORF">ACFOZ0_01610</name>
</gene>
<feature type="domain" description="D-isomer specific 2-hydroxyacid dehydrogenase NAD-binding" evidence="6">
    <location>
        <begin position="114"/>
        <end position="288"/>
    </location>
</feature>
<keyword evidence="2 4" id="KW-0560">Oxidoreductase</keyword>
<sequence length="321" mass="34706">MTLNCAVLDDYQGAALTLADWNALADKVEVRTLREHLTDRDKLVAELADCEIIVAMRERTPFDADLLRRLPRLRLLVTTGMRNASIDLAAAAAQGVTVCGTASSSTPPVELTWALILGLGRHITAENRALREGGPWQSTVGQDLAGRTLGLLGLGKIGTRVARVATAFGMEVLAWSENLTAERAADAGAQLAVSKEALLRHSDFVSIHLVLSDRTRGLLGEPELRAMRPHAYLVNTSRAAIADRTALLRALREGWIAGAGLDVFETEPLPADDPLRSLPNVLATPHLGYVTEQNYRTFYTQAVEDITAFLADTPIRLLTAG</sequence>
<protein>
    <submittedName>
        <fullName evidence="7">D-2-hydroxyacid dehydrogenase family protein</fullName>
    </submittedName>
</protein>
<dbReference type="Proteomes" id="UP001595701">
    <property type="component" value="Unassembled WGS sequence"/>
</dbReference>
<evidence type="ECO:0000259" key="6">
    <source>
        <dbReference type="Pfam" id="PF02826"/>
    </source>
</evidence>
<dbReference type="InterPro" id="IPR036291">
    <property type="entry name" value="NAD(P)-bd_dom_sf"/>
</dbReference>
<dbReference type="PANTHER" id="PTHR42789:SF1">
    <property type="entry name" value="D-ISOMER SPECIFIC 2-HYDROXYACID DEHYDROGENASE FAMILY PROTEIN (AFU_ORTHOLOGUE AFUA_6G10090)"/>
    <property type="match status" value="1"/>
</dbReference>
<dbReference type="InterPro" id="IPR006140">
    <property type="entry name" value="D-isomer_DH_NAD-bd"/>
</dbReference>
<dbReference type="Pfam" id="PF02826">
    <property type="entry name" value="2-Hacid_dh_C"/>
    <property type="match status" value="1"/>
</dbReference>
<dbReference type="InterPro" id="IPR006139">
    <property type="entry name" value="D-isomer_2_OHA_DH_cat_dom"/>
</dbReference>
<evidence type="ECO:0000313" key="8">
    <source>
        <dbReference type="Proteomes" id="UP001595701"/>
    </source>
</evidence>
<evidence type="ECO:0000256" key="3">
    <source>
        <dbReference type="ARBA" id="ARBA00023027"/>
    </source>
</evidence>
<evidence type="ECO:0000256" key="4">
    <source>
        <dbReference type="RuleBase" id="RU003719"/>
    </source>
</evidence>
<evidence type="ECO:0000256" key="1">
    <source>
        <dbReference type="ARBA" id="ARBA00005854"/>
    </source>
</evidence>
<dbReference type="EMBL" id="JBHRWR010000002">
    <property type="protein sequence ID" value="MFC3572008.1"/>
    <property type="molecule type" value="Genomic_DNA"/>
</dbReference>
<proteinExistence type="inferred from homology"/>
<dbReference type="PANTHER" id="PTHR42789">
    <property type="entry name" value="D-ISOMER SPECIFIC 2-HYDROXYACID DEHYDROGENASE FAMILY PROTEIN (AFU_ORTHOLOGUE AFUA_6G10090)"/>
    <property type="match status" value="1"/>
</dbReference>
<organism evidence="7 8">
    <name type="scientific">Streptomyces yaanensis</name>
    <dbReference type="NCBI Taxonomy" id="1142239"/>
    <lineage>
        <taxon>Bacteria</taxon>
        <taxon>Bacillati</taxon>
        <taxon>Actinomycetota</taxon>
        <taxon>Actinomycetes</taxon>
        <taxon>Kitasatosporales</taxon>
        <taxon>Streptomycetaceae</taxon>
        <taxon>Streptomyces</taxon>
    </lineage>
</organism>
<name>A0ABV7S5F2_9ACTN</name>
<dbReference type="Gene3D" id="3.40.50.720">
    <property type="entry name" value="NAD(P)-binding Rossmann-like Domain"/>
    <property type="match status" value="2"/>
</dbReference>
<dbReference type="InterPro" id="IPR050857">
    <property type="entry name" value="D-2-hydroxyacid_DH"/>
</dbReference>
<keyword evidence="8" id="KW-1185">Reference proteome</keyword>
<dbReference type="Pfam" id="PF00389">
    <property type="entry name" value="2-Hacid_dh"/>
    <property type="match status" value="1"/>
</dbReference>
<comment type="similarity">
    <text evidence="1 4">Belongs to the D-isomer specific 2-hydroxyacid dehydrogenase family.</text>
</comment>
<keyword evidence="3" id="KW-0520">NAD</keyword>
<feature type="domain" description="D-isomer specific 2-hydroxyacid dehydrogenase catalytic" evidence="5">
    <location>
        <begin position="23"/>
        <end position="313"/>
    </location>
</feature>
<evidence type="ECO:0000256" key="2">
    <source>
        <dbReference type="ARBA" id="ARBA00023002"/>
    </source>
</evidence>